<reference evidence="3 4" key="1">
    <citation type="submission" date="2017-05" db="EMBL/GenBank/DDBJ databases">
        <title>Complete genome sequence of Streptomyces sp. SCSIO 03032 revealed the diverse biosynthetic pathways for its bioactive secondary metabolites.</title>
        <authorList>
            <person name="Ma L."/>
            <person name="Zhu Y."/>
            <person name="Zhang W."/>
            <person name="Zhang G."/>
            <person name="Tian X."/>
            <person name="Zhang S."/>
            <person name="Zhang C."/>
        </authorList>
    </citation>
    <scope>NUCLEOTIDE SEQUENCE [LARGE SCALE GENOMIC DNA]</scope>
    <source>
        <strain evidence="3 4">SCSIO 03032</strain>
    </source>
</reference>
<dbReference type="AlphaFoldDB" id="A0A1W7D0C2"/>
<dbReference type="GO" id="GO:0071972">
    <property type="term" value="F:peptidoglycan L,D-transpeptidase activity"/>
    <property type="evidence" value="ECO:0007669"/>
    <property type="project" value="TreeGrafter"/>
</dbReference>
<dbReference type="SUPFAM" id="SSF56519">
    <property type="entry name" value="Penicillin binding protein dimerisation domain"/>
    <property type="match status" value="1"/>
</dbReference>
<evidence type="ECO:0000313" key="4">
    <source>
        <dbReference type="Proteomes" id="UP000194218"/>
    </source>
</evidence>
<dbReference type="EMBL" id="CP021121">
    <property type="protein sequence ID" value="ARQ70417.1"/>
    <property type="molecule type" value="Genomic_DNA"/>
</dbReference>
<dbReference type="InterPro" id="IPR012338">
    <property type="entry name" value="Beta-lactam/transpept-like"/>
</dbReference>
<sequence length="632" mass="65259">MGGNRARRSALIGGTAVAVVLAVVAVLLVRGGGEDDDRAERAAEEAEAFLDAWSAGDLEAAAGLTDDPEAAASLLDSVRSNMRAESVAFEVSGEPADTDGEAAEGAEDALTVPFTATFTLPGVGEWAYDSAAVMIPAGGDGGEEWTVRWGSDLVHPELAEGQTLVLSVEEAERAPVLAADDSVLAGPSPVWDISVWPARLTDPDAAYEALEGLDAGIDTGALADRVEAAEPDQAVPVITLRDTDFQEHADALRAVEGLQFQEGTRTLPHAARSLVGAVDPDTGSGTAGLQERYDEQLAGSPAGAVVIADRESGAAVTTLHEQEGGEPGEPVRTTLDPRVQQAAETALADLGRDGAIVAVQPSTGHVLAAADWPADGFNRALQGQLAPGSTFKVLTAASLIEDGATPDEVLGCPQYVTVDGQRFENQDEFELGPGTTLREAFTSSCNTAFIDNRDRFGHDRMSEVAQAFGIGGAWDVGAATFDGSVPVTETQNQLAASLIGQDRVQASPLVMASVAATVAEGAFRQPVLVPDAVEQRHEAEGALSQDTVEALRSMMRDTVTDGSATALSGVPGVPHGKTGTAEFHAEDGELSTNAWIIGYLAERDLAFAVMLEDGGSGGSDAGPLAADFLNAL</sequence>
<dbReference type="GO" id="GO:0008658">
    <property type="term" value="F:penicillin binding"/>
    <property type="evidence" value="ECO:0007669"/>
    <property type="project" value="InterPro"/>
</dbReference>
<dbReference type="GO" id="GO:0071555">
    <property type="term" value="P:cell wall organization"/>
    <property type="evidence" value="ECO:0007669"/>
    <property type="project" value="TreeGrafter"/>
</dbReference>
<dbReference type="InterPro" id="IPR001460">
    <property type="entry name" value="PCN-bd_Tpept"/>
</dbReference>
<dbReference type="Gene3D" id="3.40.710.10">
    <property type="entry name" value="DD-peptidase/beta-lactamase superfamily"/>
    <property type="match status" value="1"/>
</dbReference>
<dbReference type="OrthoDB" id="5241017at2"/>
<evidence type="ECO:0000313" key="3">
    <source>
        <dbReference type="EMBL" id="ARQ70417.1"/>
    </source>
</evidence>
<dbReference type="RefSeq" id="WP_086160271.1">
    <property type="nucleotide sequence ID" value="NZ_CP021121.1"/>
</dbReference>
<gene>
    <name evidence="3" type="ORF">CAG99_17620</name>
</gene>
<keyword evidence="4" id="KW-1185">Reference proteome</keyword>
<dbReference type="InterPro" id="IPR007887">
    <property type="entry name" value="MecA_N"/>
</dbReference>
<feature type="domain" description="NTF2-like N-terminal transpeptidase" evidence="2">
    <location>
        <begin position="42"/>
        <end position="162"/>
    </location>
</feature>
<protein>
    <recommendedName>
        <fullName evidence="5">Penicillin-binding protein</fullName>
    </recommendedName>
</protein>
<evidence type="ECO:0008006" key="5">
    <source>
        <dbReference type="Google" id="ProtNLM"/>
    </source>
</evidence>
<dbReference type="KEGG" id="smao:CAG99_17620"/>
<dbReference type="PANTHER" id="PTHR30627:SF24">
    <property type="entry name" value="PENICILLIN-BINDING PROTEIN 4B"/>
    <property type="match status" value="1"/>
</dbReference>
<evidence type="ECO:0000259" key="2">
    <source>
        <dbReference type="Pfam" id="PF05223"/>
    </source>
</evidence>
<feature type="domain" description="Penicillin-binding protein transpeptidase" evidence="1">
    <location>
        <begin position="354"/>
        <end position="629"/>
    </location>
</feature>
<dbReference type="Proteomes" id="UP000194218">
    <property type="component" value="Chromosome"/>
</dbReference>
<dbReference type="Pfam" id="PF00905">
    <property type="entry name" value="Transpeptidase"/>
    <property type="match status" value="1"/>
</dbReference>
<dbReference type="Pfam" id="PF05223">
    <property type="entry name" value="MecA_N"/>
    <property type="match status" value="1"/>
</dbReference>
<dbReference type="SUPFAM" id="SSF56601">
    <property type="entry name" value="beta-lactamase/transpeptidase-like"/>
    <property type="match status" value="1"/>
</dbReference>
<organism evidence="3 4">
    <name type="scientific">Streptomyces marincola</name>
    <dbReference type="NCBI Taxonomy" id="2878388"/>
    <lineage>
        <taxon>Bacteria</taxon>
        <taxon>Bacillati</taxon>
        <taxon>Actinomycetota</taxon>
        <taxon>Actinomycetes</taxon>
        <taxon>Kitasatosporales</taxon>
        <taxon>Streptomycetaceae</taxon>
        <taxon>Streptomyces</taxon>
    </lineage>
</organism>
<accession>A0A1W7D0C2</accession>
<dbReference type="InterPro" id="IPR050515">
    <property type="entry name" value="Beta-lactam/transpept"/>
</dbReference>
<dbReference type="GO" id="GO:0005886">
    <property type="term" value="C:plasma membrane"/>
    <property type="evidence" value="ECO:0007669"/>
    <property type="project" value="TreeGrafter"/>
</dbReference>
<proteinExistence type="predicted"/>
<dbReference type="GO" id="GO:0046677">
    <property type="term" value="P:response to antibiotic"/>
    <property type="evidence" value="ECO:0007669"/>
    <property type="project" value="InterPro"/>
</dbReference>
<evidence type="ECO:0000259" key="1">
    <source>
        <dbReference type="Pfam" id="PF00905"/>
    </source>
</evidence>
<dbReference type="Gene3D" id="3.90.1310.10">
    <property type="entry name" value="Penicillin-binding protein 2a (Domain 2)"/>
    <property type="match status" value="1"/>
</dbReference>
<dbReference type="PANTHER" id="PTHR30627">
    <property type="entry name" value="PEPTIDOGLYCAN D,D-TRANSPEPTIDASE"/>
    <property type="match status" value="1"/>
</dbReference>
<dbReference type="InterPro" id="IPR036138">
    <property type="entry name" value="PBP_dimer_sf"/>
</dbReference>
<name>A0A1W7D0C2_9ACTN</name>